<organism evidence="17 18">
    <name type="scientific">Chelonoidis abingdonii</name>
    <name type="common">Abingdon island giant tortoise</name>
    <name type="synonym">Testudo abingdonii</name>
    <dbReference type="NCBI Taxonomy" id="106734"/>
    <lineage>
        <taxon>Eukaryota</taxon>
        <taxon>Metazoa</taxon>
        <taxon>Chordata</taxon>
        <taxon>Craniata</taxon>
        <taxon>Vertebrata</taxon>
        <taxon>Euteleostomi</taxon>
        <taxon>Archelosauria</taxon>
        <taxon>Testudinata</taxon>
        <taxon>Testudines</taxon>
        <taxon>Cryptodira</taxon>
        <taxon>Durocryptodira</taxon>
        <taxon>Testudinoidea</taxon>
        <taxon>Testudinidae</taxon>
        <taxon>Chelonoidis</taxon>
    </lineage>
</organism>
<comment type="similarity">
    <text evidence="4 15">Belongs to the glycosyl hydrolase 47 family.</text>
</comment>
<keyword evidence="10" id="KW-0834">Unfolded protein response</keyword>
<dbReference type="GO" id="GO:0044322">
    <property type="term" value="C:endoplasmic reticulum quality control compartment"/>
    <property type="evidence" value="ECO:0007669"/>
    <property type="project" value="GOC"/>
</dbReference>
<evidence type="ECO:0000313" key="17">
    <source>
        <dbReference type="Ensembl" id="ENSCABP00000022918.1"/>
    </source>
</evidence>
<keyword evidence="8" id="KW-0256">Endoplasmic reticulum</keyword>
<dbReference type="SUPFAM" id="SSF52025">
    <property type="entry name" value="PA domain"/>
    <property type="match status" value="1"/>
</dbReference>
<name>A0A8C0QHN4_CHEAB</name>
<dbReference type="Pfam" id="PF01532">
    <property type="entry name" value="Glyco_hydro_47"/>
    <property type="match status" value="1"/>
</dbReference>
<dbReference type="PRINTS" id="PR00747">
    <property type="entry name" value="GLYHDRLASE47"/>
</dbReference>
<comment type="pathway">
    <text evidence="3">Protein modification; protein glycosylation.</text>
</comment>
<dbReference type="GO" id="GO:0006986">
    <property type="term" value="P:response to unfolded protein"/>
    <property type="evidence" value="ECO:0007669"/>
    <property type="project" value="UniProtKB-KW"/>
</dbReference>
<dbReference type="Gene3D" id="3.50.30.30">
    <property type="match status" value="1"/>
</dbReference>
<dbReference type="InterPro" id="IPR044674">
    <property type="entry name" value="EDEM1/2/3"/>
</dbReference>
<dbReference type="FunFam" id="1.50.10.10:FF:000008">
    <property type="entry name" value="alpha-1,2-Mannosidase"/>
    <property type="match status" value="1"/>
</dbReference>
<dbReference type="GO" id="GO:0005975">
    <property type="term" value="P:carbohydrate metabolic process"/>
    <property type="evidence" value="ECO:0007669"/>
    <property type="project" value="InterPro"/>
</dbReference>
<dbReference type="SUPFAM" id="SSF48225">
    <property type="entry name" value="Seven-hairpin glycosidases"/>
    <property type="match status" value="1"/>
</dbReference>
<dbReference type="Pfam" id="PF02225">
    <property type="entry name" value="PA"/>
    <property type="match status" value="1"/>
</dbReference>
<dbReference type="InterPro" id="IPR012341">
    <property type="entry name" value="6hp_glycosidase-like_sf"/>
</dbReference>
<evidence type="ECO:0000256" key="2">
    <source>
        <dbReference type="ARBA" id="ARBA00004240"/>
    </source>
</evidence>
<feature type="domain" description="PA" evidence="16">
    <location>
        <begin position="569"/>
        <end position="657"/>
    </location>
</feature>
<protein>
    <recommendedName>
        <fullName evidence="15">alpha-1,2-Mannosidase</fullName>
        <ecNumber evidence="15">3.2.1.-</ecNumber>
    </recommendedName>
</protein>
<dbReference type="GO" id="GO:0004571">
    <property type="term" value="F:mannosyl-oligosaccharide 1,2-alpha-mannosidase activity"/>
    <property type="evidence" value="ECO:0007669"/>
    <property type="project" value="UniProtKB-EC"/>
</dbReference>
<dbReference type="GO" id="GO:0005509">
    <property type="term" value="F:calcium ion binding"/>
    <property type="evidence" value="ECO:0007669"/>
    <property type="project" value="InterPro"/>
</dbReference>
<dbReference type="Proteomes" id="UP000694404">
    <property type="component" value="Unplaced"/>
</dbReference>
<dbReference type="Ensembl" id="ENSCABT00000025100.1">
    <property type="protein sequence ID" value="ENSCABP00000022918.1"/>
    <property type="gene ID" value="ENSCABG00000016242.1"/>
</dbReference>
<evidence type="ECO:0000256" key="7">
    <source>
        <dbReference type="ARBA" id="ARBA00022801"/>
    </source>
</evidence>
<comment type="catalytic activity">
    <reaction evidence="12">
        <text>N(4)-(alpha-D-Man-(1-&gt;2)-alpha-D-Man-(1-&gt;2)-alpha-D-Man-(1-&gt;3)-[alpha-D-Man-(1-&gt;2)-alpha-D-Man-(1-&gt;3)-[alpha-D-Man-(1-&gt;2)-alpha-D-Man-(1-&gt;6)]-alpha-D-Man-(1-&gt;6)]-beta-D-Man-(1-&gt;4)-beta-D-GlcNAc-(1-&gt;4)-beta-D-GlcNAc)-L-asparaginyl-[protein] (N-glucan mannose isomer 9A1,2,3B1,2,3) + 4 H2O = N(4)-(alpha-D-Man-(1-&gt;3)-[alpha-D-Man-(1-&gt;3)-[alpha-D-Man-(1-&gt;6)]-alpha-D-Man-(1-&gt;6)]-beta-D-Man-(1-&gt;4)-beta-D-GlcNAc-(1-&gt;4)-beta-D-GlcNAc)-L-asparaginyl-[protein] (N-glucan mannose isomer 5A1,2) + 4 beta-D-mannose</text>
        <dbReference type="Rhea" id="RHEA:56008"/>
        <dbReference type="Rhea" id="RHEA-COMP:14356"/>
        <dbReference type="Rhea" id="RHEA-COMP:14367"/>
        <dbReference type="ChEBI" id="CHEBI:15377"/>
        <dbReference type="ChEBI" id="CHEBI:28563"/>
        <dbReference type="ChEBI" id="CHEBI:59087"/>
        <dbReference type="ChEBI" id="CHEBI:139493"/>
        <dbReference type="EC" id="3.2.1.113"/>
    </reaction>
</comment>
<evidence type="ECO:0000256" key="14">
    <source>
        <dbReference type="PIRSR" id="PIRSR601382-2"/>
    </source>
</evidence>
<accession>A0A8C0QHN4</accession>
<evidence type="ECO:0000256" key="13">
    <source>
        <dbReference type="PIRSR" id="PIRSR601382-1"/>
    </source>
</evidence>
<keyword evidence="15" id="KW-0326">Glycosidase</keyword>
<keyword evidence="9" id="KW-0325">Glycoprotein</keyword>
<dbReference type="GeneTree" id="ENSGT00940000165673"/>
<evidence type="ECO:0000256" key="5">
    <source>
        <dbReference type="ARBA" id="ARBA00022723"/>
    </source>
</evidence>
<evidence type="ECO:0000259" key="16">
    <source>
        <dbReference type="Pfam" id="PF02225"/>
    </source>
</evidence>
<sequence>MFDHAYGSYMKHAYPADELMPLSCRGRVRGMEPSRGDVDDALGKFSLTLIDTLDTLVVLNKLDEFEDAVRKVVLDVRLDNDVVVSVFETNIRVLGGLLGGHIMADMLKAQSVRLQWYKGELLHLARDLGYRLLPAFNTTSGLPYPRVNLRYGVLSPNSRTGTELDTCTACAGTMILEFAALSRLTQETVFEDTARRALDVLWEKRQKGNDLVGTVINIHNGDWVRRDSGVGAGIDSYYEYLMKAYILLGDDTYLERFNAHYVAIMKYISQPPLLLNVHMHNPTISIRSWMDSLLAFFPGLQVLRGDLKPAIETHEMLYQVTKQHKFLPEAFTSDFAVYWAQHPLRPEFAESTYFLYKATRDPYYLQVGKSIVESLNEYARVACGFAAVQDVRTGRHEDRMDSFFLAEMFKYLYLLFSEKRDLPLDIDDYIFTTEAHLLPLSLATARPPCPRNMTVQEIFTRSCPSTQTLFPNNPTFTRTIRDAHKQLLQPGPARARTVLSLPPQQEASPLGLFSLKFITELVDPPAGEQPGISPLAVQVISPPFFGRVVLTAGPAQFGMDLTKQEHGVVLSEPYQACAAISNWKEVQGKMALAQRGECMFATKARNLQEAGASGVIFIDNAEGSCSEEMVLFQMVGDGSTGNIVIPLVFLFQKEGQVLLDALSQHRNVDVLLATKPMFLGEEKTDQPLSASQLHEAATEILEAVSPALQELEASCPVPPVEAAPRAWKKWKCCTPTVYCSARVTVCRVETQLPKTSGTFMFVIWRKGKVAFSC</sequence>
<keyword evidence="6" id="KW-0732">Signal</keyword>
<keyword evidence="5 14" id="KW-0479">Metal-binding</keyword>
<feature type="active site" description="Proton donor" evidence="13">
    <location>
        <position position="329"/>
    </location>
</feature>
<dbReference type="Gene3D" id="1.50.10.10">
    <property type="match status" value="1"/>
</dbReference>
<proteinExistence type="inferred from homology"/>
<feature type="active site" description="Proton donor" evidence="13">
    <location>
        <position position="88"/>
    </location>
</feature>
<keyword evidence="7 15" id="KW-0378">Hydrolase</keyword>
<evidence type="ECO:0000256" key="10">
    <source>
        <dbReference type="ARBA" id="ARBA00023230"/>
    </source>
</evidence>
<dbReference type="PANTHER" id="PTHR45679:SF1">
    <property type="entry name" value="ALPHA-1,2-MANNOSIDASE"/>
    <property type="match status" value="1"/>
</dbReference>
<evidence type="ECO:0000313" key="18">
    <source>
        <dbReference type="Proteomes" id="UP000694404"/>
    </source>
</evidence>
<dbReference type="AlphaFoldDB" id="A0A8C0QHN4"/>
<dbReference type="InterPro" id="IPR001382">
    <property type="entry name" value="Glyco_hydro_47"/>
</dbReference>
<evidence type="ECO:0000256" key="11">
    <source>
        <dbReference type="ARBA" id="ARBA00047669"/>
    </source>
</evidence>
<evidence type="ECO:0000256" key="3">
    <source>
        <dbReference type="ARBA" id="ARBA00004922"/>
    </source>
</evidence>
<dbReference type="EC" id="3.2.1.-" evidence="15"/>
<feature type="active site" evidence="13">
    <location>
        <position position="235"/>
    </location>
</feature>
<comment type="catalytic activity">
    <reaction evidence="11">
        <text>N(4)-(alpha-D-Man-(1-&gt;2)-alpha-D-Man-(1-&gt;2)-alpha-D-Man-(1-&gt;3)-[alpha-D-Man-(1-&gt;3)-[alpha-D-Man-(1-&gt;2)-alpha-D-Man-(1-&gt;6)]-alpha-D-Man-(1-&gt;6)]-beta-D-Man-(1-&gt;4)-beta-D-GlcNAc-(1-&gt;4)-beta-D-GlcNAc)-L-asparaginyl-[protein] (N-glucan mannose isomer 8A1,2,3B1,3) + 3 H2O = N(4)-(alpha-D-Man-(1-&gt;3)-[alpha-D-Man-(1-&gt;3)-[alpha-D-Man-(1-&gt;6)]-alpha-D-Man-(1-&gt;6)]-beta-D-Man-(1-&gt;4)-beta-D-GlcNAc-(1-&gt;4)-beta-D-GlcNAc)-L-asparaginyl-[protein] (N-glucan mannose isomer 5A1,2) + 3 beta-D-mannose</text>
        <dbReference type="Rhea" id="RHEA:56028"/>
        <dbReference type="Rhea" id="RHEA-COMP:14358"/>
        <dbReference type="Rhea" id="RHEA-COMP:14367"/>
        <dbReference type="ChEBI" id="CHEBI:15377"/>
        <dbReference type="ChEBI" id="CHEBI:28563"/>
        <dbReference type="ChEBI" id="CHEBI:59087"/>
        <dbReference type="ChEBI" id="CHEBI:60628"/>
        <dbReference type="EC" id="3.2.1.113"/>
    </reaction>
</comment>
<dbReference type="GO" id="GO:0016020">
    <property type="term" value="C:membrane"/>
    <property type="evidence" value="ECO:0007669"/>
    <property type="project" value="InterPro"/>
</dbReference>
<evidence type="ECO:0000256" key="12">
    <source>
        <dbReference type="ARBA" id="ARBA00048605"/>
    </source>
</evidence>
<dbReference type="InterPro" id="IPR046450">
    <property type="entry name" value="PA_dom_sf"/>
</dbReference>
<comment type="subcellular location">
    <subcellularLocation>
        <location evidence="2">Endoplasmic reticulum</location>
    </subcellularLocation>
</comment>
<keyword evidence="14" id="KW-0106">Calcium</keyword>
<evidence type="ECO:0000256" key="8">
    <source>
        <dbReference type="ARBA" id="ARBA00022824"/>
    </source>
</evidence>
<evidence type="ECO:0000256" key="6">
    <source>
        <dbReference type="ARBA" id="ARBA00022729"/>
    </source>
</evidence>
<dbReference type="InterPro" id="IPR003137">
    <property type="entry name" value="PA_domain"/>
</dbReference>
<dbReference type="InterPro" id="IPR036026">
    <property type="entry name" value="Seven-hairpin_glycosidases"/>
</dbReference>
<reference evidence="17" key="2">
    <citation type="submission" date="2025-09" db="UniProtKB">
        <authorList>
            <consortium name="Ensembl"/>
        </authorList>
    </citation>
    <scope>IDENTIFICATION</scope>
</reference>
<reference evidence="17" key="1">
    <citation type="submission" date="2025-08" db="UniProtKB">
        <authorList>
            <consortium name="Ensembl"/>
        </authorList>
    </citation>
    <scope>IDENTIFICATION</scope>
</reference>
<dbReference type="GO" id="GO:1904380">
    <property type="term" value="P:endoplasmic reticulum mannose trimming"/>
    <property type="evidence" value="ECO:0007669"/>
    <property type="project" value="InterPro"/>
</dbReference>
<keyword evidence="18" id="KW-1185">Reference proteome</keyword>
<comment type="cofactor">
    <cofactor evidence="1 14">
        <name>Ca(2+)</name>
        <dbReference type="ChEBI" id="CHEBI:29108"/>
    </cofactor>
</comment>
<evidence type="ECO:0000256" key="15">
    <source>
        <dbReference type="RuleBase" id="RU361193"/>
    </source>
</evidence>
<feature type="active site" evidence="13">
    <location>
        <position position="347"/>
    </location>
</feature>
<dbReference type="PANTHER" id="PTHR45679">
    <property type="entry name" value="ER DEGRADATION-ENHANCING ALPHA-MANNOSIDASE-LIKE PROTEIN 2"/>
    <property type="match status" value="1"/>
</dbReference>
<evidence type="ECO:0000256" key="1">
    <source>
        <dbReference type="ARBA" id="ARBA00001913"/>
    </source>
</evidence>
<evidence type="ECO:0000256" key="9">
    <source>
        <dbReference type="ARBA" id="ARBA00023180"/>
    </source>
</evidence>
<evidence type="ECO:0000256" key="4">
    <source>
        <dbReference type="ARBA" id="ARBA00007658"/>
    </source>
</evidence>
<feature type="binding site" evidence="14">
    <location>
        <position position="433"/>
    </location>
    <ligand>
        <name>Ca(2+)</name>
        <dbReference type="ChEBI" id="CHEBI:29108"/>
    </ligand>
</feature>